<feature type="transmembrane region" description="Helical" evidence="2">
    <location>
        <begin position="26"/>
        <end position="48"/>
    </location>
</feature>
<reference evidence="3" key="1">
    <citation type="submission" date="2015-10" db="EMBL/GenBank/DDBJ databases">
        <authorList>
            <person name="Gilbert D.G."/>
        </authorList>
    </citation>
    <scope>NUCLEOTIDE SEQUENCE</scope>
    <source>
        <strain evidence="3">Phyl III-seqv23</strain>
    </source>
</reference>
<keyword evidence="2" id="KW-0812">Transmembrane</keyword>
<dbReference type="AlphaFoldDB" id="A0A0S4VAZ5"/>
<gene>
    <name evidence="3" type="ORF">RUN1985_v1_1180014</name>
</gene>
<evidence type="ECO:0008006" key="4">
    <source>
        <dbReference type="Google" id="ProtNLM"/>
    </source>
</evidence>
<dbReference type="EMBL" id="LN899824">
    <property type="protein sequence ID" value="CUV31828.1"/>
    <property type="molecule type" value="Genomic_DNA"/>
</dbReference>
<feature type="transmembrane region" description="Helical" evidence="2">
    <location>
        <begin position="68"/>
        <end position="91"/>
    </location>
</feature>
<accession>A0A0S4VAZ5</accession>
<keyword evidence="2" id="KW-1133">Transmembrane helix</keyword>
<evidence type="ECO:0000256" key="1">
    <source>
        <dbReference type="SAM" id="MobiDB-lite"/>
    </source>
</evidence>
<sequence>MGASQSSIVAEGGGVARDIAIVLCTFLYKLFCLGTGALFGFFGFRLFIEGVAEKSGDLTASWKSAKFVLKSAAPGTFFALVGGAVIAFTLYKGMSFDSTISSRNQPPASAEDVKPQLP</sequence>
<protein>
    <recommendedName>
        <fullName evidence="4">Transmembrane protein</fullName>
    </recommendedName>
</protein>
<evidence type="ECO:0000313" key="3">
    <source>
        <dbReference type="EMBL" id="CUV31828.1"/>
    </source>
</evidence>
<feature type="region of interest" description="Disordered" evidence="1">
    <location>
        <begin position="99"/>
        <end position="118"/>
    </location>
</feature>
<organism evidence="3">
    <name type="scientific">Ralstonia solanacearum</name>
    <name type="common">Pseudomonas solanacearum</name>
    <dbReference type="NCBI Taxonomy" id="305"/>
    <lineage>
        <taxon>Bacteria</taxon>
        <taxon>Pseudomonadati</taxon>
        <taxon>Pseudomonadota</taxon>
        <taxon>Betaproteobacteria</taxon>
        <taxon>Burkholderiales</taxon>
        <taxon>Burkholderiaceae</taxon>
        <taxon>Ralstonia</taxon>
        <taxon>Ralstonia solanacearum species complex</taxon>
    </lineage>
</organism>
<keyword evidence="2" id="KW-0472">Membrane</keyword>
<name>A0A0S4VAZ5_RALSL</name>
<evidence type="ECO:0000256" key="2">
    <source>
        <dbReference type="SAM" id="Phobius"/>
    </source>
</evidence>
<proteinExistence type="predicted"/>